<dbReference type="AlphaFoldDB" id="A0A0A8YBT9"/>
<feature type="compositionally biased region" description="Basic and acidic residues" evidence="1">
    <location>
        <begin position="18"/>
        <end position="29"/>
    </location>
</feature>
<proteinExistence type="predicted"/>
<name>A0A0A8YBT9_ARUDO</name>
<sequence length="48" mass="5019">MPPSPPSAPLALPPLSEPRPRPTAHDHPVHCHSHATTSHLCAGLAWAA</sequence>
<organism evidence="2">
    <name type="scientific">Arundo donax</name>
    <name type="common">Giant reed</name>
    <name type="synonym">Donax arundinaceus</name>
    <dbReference type="NCBI Taxonomy" id="35708"/>
    <lineage>
        <taxon>Eukaryota</taxon>
        <taxon>Viridiplantae</taxon>
        <taxon>Streptophyta</taxon>
        <taxon>Embryophyta</taxon>
        <taxon>Tracheophyta</taxon>
        <taxon>Spermatophyta</taxon>
        <taxon>Magnoliopsida</taxon>
        <taxon>Liliopsida</taxon>
        <taxon>Poales</taxon>
        <taxon>Poaceae</taxon>
        <taxon>PACMAD clade</taxon>
        <taxon>Arundinoideae</taxon>
        <taxon>Arundineae</taxon>
        <taxon>Arundo</taxon>
    </lineage>
</organism>
<dbReference type="EMBL" id="GBRH01274970">
    <property type="protein sequence ID" value="JAD22925.1"/>
    <property type="molecule type" value="Transcribed_RNA"/>
</dbReference>
<reference evidence="2" key="2">
    <citation type="journal article" date="2015" name="Data Brief">
        <title>Shoot transcriptome of the giant reed, Arundo donax.</title>
        <authorList>
            <person name="Barrero R.A."/>
            <person name="Guerrero F.D."/>
            <person name="Moolhuijzen P."/>
            <person name="Goolsby J.A."/>
            <person name="Tidwell J."/>
            <person name="Bellgard S.E."/>
            <person name="Bellgard M.I."/>
        </authorList>
    </citation>
    <scope>NUCLEOTIDE SEQUENCE</scope>
    <source>
        <tissue evidence="2">Shoot tissue taken approximately 20 cm above the soil surface</tissue>
    </source>
</reference>
<feature type="compositionally biased region" description="Pro residues" evidence="1">
    <location>
        <begin position="1"/>
        <end position="17"/>
    </location>
</feature>
<reference evidence="2" key="1">
    <citation type="submission" date="2014-09" db="EMBL/GenBank/DDBJ databases">
        <authorList>
            <person name="Magalhaes I.L.F."/>
            <person name="Oliveira U."/>
            <person name="Santos F.R."/>
            <person name="Vidigal T.H.D.A."/>
            <person name="Brescovit A.D."/>
            <person name="Santos A.J."/>
        </authorList>
    </citation>
    <scope>NUCLEOTIDE SEQUENCE</scope>
    <source>
        <tissue evidence="2">Shoot tissue taken approximately 20 cm above the soil surface</tissue>
    </source>
</reference>
<evidence type="ECO:0000256" key="1">
    <source>
        <dbReference type="SAM" id="MobiDB-lite"/>
    </source>
</evidence>
<accession>A0A0A8YBT9</accession>
<feature type="region of interest" description="Disordered" evidence="1">
    <location>
        <begin position="1"/>
        <end position="31"/>
    </location>
</feature>
<evidence type="ECO:0000313" key="2">
    <source>
        <dbReference type="EMBL" id="JAD22925.1"/>
    </source>
</evidence>
<protein>
    <submittedName>
        <fullName evidence="2">Uncharacterized protein</fullName>
    </submittedName>
</protein>